<protein>
    <submittedName>
        <fullName evidence="1">Uncharacterized protein</fullName>
    </submittedName>
</protein>
<dbReference type="EMBL" id="JAINUF010000016">
    <property type="protein sequence ID" value="KAJ8340695.1"/>
    <property type="molecule type" value="Genomic_DNA"/>
</dbReference>
<comment type="caution">
    <text evidence="1">The sequence shown here is derived from an EMBL/GenBank/DDBJ whole genome shotgun (WGS) entry which is preliminary data.</text>
</comment>
<sequence>MAGKTREEYKCLSLKKKNLSPPTATPMLPACSFPRLGKDIPFGGERDNNTLQMDTERRAPYCLAKHALRADQRALASDCT</sequence>
<evidence type="ECO:0000313" key="2">
    <source>
        <dbReference type="Proteomes" id="UP001152622"/>
    </source>
</evidence>
<keyword evidence="2" id="KW-1185">Reference proteome</keyword>
<reference evidence="1" key="1">
    <citation type="journal article" date="2023" name="Science">
        <title>Genome structures resolve the early diversification of teleost fishes.</title>
        <authorList>
            <person name="Parey E."/>
            <person name="Louis A."/>
            <person name="Montfort J."/>
            <person name="Bouchez O."/>
            <person name="Roques C."/>
            <person name="Iampietro C."/>
            <person name="Lluch J."/>
            <person name="Castinel A."/>
            <person name="Donnadieu C."/>
            <person name="Desvignes T."/>
            <person name="Floi Bucao C."/>
            <person name="Jouanno E."/>
            <person name="Wen M."/>
            <person name="Mejri S."/>
            <person name="Dirks R."/>
            <person name="Jansen H."/>
            <person name="Henkel C."/>
            <person name="Chen W.J."/>
            <person name="Zahm M."/>
            <person name="Cabau C."/>
            <person name="Klopp C."/>
            <person name="Thompson A.W."/>
            <person name="Robinson-Rechavi M."/>
            <person name="Braasch I."/>
            <person name="Lecointre G."/>
            <person name="Bobe J."/>
            <person name="Postlethwait J.H."/>
            <person name="Berthelot C."/>
            <person name="Roest Crollius H."/>
            <person name="Guiguen Y."/>
        </authorList>
    </citation>
    <scope>NUCLEOTIDE SEQUENCE</scope>
    <source>
        <strain evidence="1">WJC10195</strain>
    </source>
</reference>
<dbReference type="AlphaFoldDB" id="A0A9Q1IHF8"/>
<accession>A0A9Q1IHF8</accession>
<evidence type="ECO:0000313" key="1">
    <source>
        <dbReference type="EMBL" id="KAJ8340695.1"/>
    </source>
</evidence>
<gene>
    <name evidence="1" type="ORF">SKAU_G00353280</name>
</gene>
<proteinExistence type="predicted"/>
<name>A0A9Q1IHF8_SYNKA</name>
<dbReference type="Proteomes" id="UP001152622">
    <property type="component" value="Chromosome 16"/>
</dbReference>
<organism evidence="1 2">
    <name type="scientific">Synaphobranchus kaupii</name>
    <name type="common">Kaup's arrowtooth eel</name>
    <dbReference type="NCBI Taxonomy" id="118154"/>
    <lineage>
        <taxon>Eukaryota</taxon>
        <taxon>Metazoa</taxon>
        <taxon>Chordata</taxon>
        <taxon>Craniata</taxon>
        <taxon>Vertebrata</taxon>
        <taxon>Euteleostomi</taxon>
        <taxon>Actinopterygii</taxon>
        <taxon>Neopterygii</taxon>
        <taxon>Teleostei</taxon>
        <taxon>Anguilliformes</taxon>
        <taxon>Synaphobranchidae</taxon>
        <taxon>Synaphobranchus</taxon>
    </lineage>
</organism>